<dbReference type="PANTHER" id="PTHR37850:SF1">
    <property type="entry name" value="SAF DOMAIN PROTEIN"/>
    <property type="match status" value="1"/>
</dbReference>
<dbReference type="Pfam" id="PF08666">
    <property type="entry name" value="SAF"/>
    <property type="match status" value="1"/>
</dbReference>
<dbReference type="SMART" id="SM00858">
    <property type="entry name" value="SAF"/>
    <property type="match status" value="1"/>
</dbReference>
<accession>A0ABV8EJF2</accession>
<dbReference type="InterPro" id="IPR013974">
    <property type="entry name" value="SAF"/>
</dbReference>
<dbReference type="Gene3D" id="3.40.50.720">
    <property type="entry name" value="NAD(P)-binding Rossmann-like Domain"/>
    <property type="match status" value="1"/>
</dbReference>
<evidence type="ECO:0000313" key="3">
    <source>
        <dbReference type="Proteomes" id="UP001595766"/>
    </source>
</evidence>
<reference evidence="3" key="1">
    <citation type="journal article" date="2019" name="Int. J. Syst. Evol. Microbiol.">
        <title>The Global Catalogue of Microorganisms (GCM) 10K type strain sequencing project: providing services to taxonomists for standard genome sequencing and annotation.</title>
        <authorList>
            <consortium name="The Broad Institute Genomics Platform"/>
            <consortium name="The Broad Institute Genome Sequencing Center for Infectious Disease"/>
            <person name="Wu L."/>
            <person name="Ma J."/>
        </authorList>
    </citation>
    <scope>NUCLEOTIDE SEQUENCE [LARGE SCALE GENOMIC DNA]</scope>
    <source>
        <strain evidence="3">CECT 8551</strain>
    </source>
</reference>
<feature type="domain" description="SAF" evidence="1">
    <location>
        <begin position="301"/>
        <end position="365"/>
    </location>
</feature>
<protein>
    <submittedName>
        <fullName evidence="2">SAF domain-containing protein</fullName>
    </submittedName>
</protein>
<dbReference type="InterPro" id="IPR048423">
    <property type="entry name" value="DRL_cat"/>
</dbReference>
<dbReference type="SUPFAM" id="SSF51735">
    <property type="entry name" value="NAD(P)-binding Rossmann-fold domains"/>
    <property type="match status" value="1"/>
</dbReference>
<dbReference type="Pfam" id="PF21135">
    <property type="entry name" value="DRL_cat"/>
    <property type="match status" value="1"/>
</dbReference>
<comment type="caution">
    <text evidence="2">The sequence shown here is derived from an EMBL/GenBank/DDBJ whole genome shotgun (WGS) entry which is preliminary data.</text>
</comment>
<dbReference type="Proteomes" id="UP001595766">
    <property type="component" value="Unassembled WGS sequence"/>
</dbReference>
<sequence>MSPETKIKVGIIGSGRIVRGLVKLINASSEMEVTGVLTRRLGPIEGLHVPEEKIYRSPEMLFVTSDVIVVSTGDAIYNTQIINEAFKYDLPVITMDADTAVTTGSWLAKRGFITEANGDQPGCLAVLRQEVMDMGFTPLVYGNIKGFMNLNPTVEEMKYWSKKQDYSLSSVTSFTDGTKMQVEQALVANSFGVGIAKQGLVGPKSDDFVGSGMELAKVADELGMPISDYILSRTAPPGVFIMSTHREELKSALSTYKMGDGPFYHHYKPTHLCFFEIPSTIKEVFHHKKLLMYNGTSPTTSVVALAKRDLNKGEFIETGIGGFELRGEAMLISDDPDHVPIGLLQNVILKENIQEGQPIRFSDVEIPPSMALDAWFEILDTLNLQLKIG</sequence>
<name>A0ABV8EJF2_9BACT</name>
<gene>
    <name evidence="2" type="ORF">ACFOUP_04935</name>
</gene>
<dbReference type="CDD" id="cd11616">
    <property type="entry name" value="SAF_DH_OX_like"/>
    <property type="match status" value="1"/>
</dbReference>
<dbReference type="InterPro" id="IPR036291">
    <property type="entry name" value="NAD(P)-bd_dom_sf"/>
</dbReference>
<keyword evidence="3" id="KW-1185">Reference proteome</keyword>
<evidence type="ECO:0000259" key="1">
    <source>
        <dbReference type="SMART" id="SM00858"/>
    </source>
</evidence>
<dbReference type="PANTHER" id="PTHR37850">
    <property type="entry name" value="STRU PROTEIN"/>
    <property type="match status" value="1"/>
</dbReference>
<organism evidence="2 3">
    <name type="scientific">Belliella kenyensis</name>
    <dbReference type="NCBI Taxonomy" id="1472724"/>
    <lineage>
        <taxon>Bacteria</taxon>
        <taxon>Pseudomonadati</taxon>
        <taxon>Bacteroidota</taxon>
        <taxon>Cytophagia</taxon>
        <taxon>Cytophagales</taxon>
        <taxon>Cyclobacteriaceae</taxon>
        <taxon>Belliella</taxon>
    </lineage>
</organism>
<evidence type="ECO:0000313" key="2">
    <source>
        <dbReference type="EMBL" id="MFC3975709.1"/>
    </source>
</evidence>
<proteinExistence type="predicted"/>
<dbReference type="EMBL" id="JBHSAV010000016">
    <property type="protein sequence ID" value="MFC3975709.1"/>
    <property type="molecule type" value="Genomic_DNA"/>
</dbReference>
<dbReference type="RefSeq" id="WP_241295886.1">
    <property type="nucleotide sequence ID" value="NZ_JAKZGR010000011.1"/>
</dbReference>